<accession>A0A2I0HQR5</accession>
<proteinExistence type="predicted"/>
<dbReference type="AlphaFoldDB" id="A0A2I0HQR5"/>
<dbReference type="PANTHER" id="PTHR48475:SF1">
    <property type="entry name" value="RNASE H TYPE-1 DOMAIN-CONTAINING PROTEIN"/>
    <property type="match status" value="1"/>
</dbReference>
<dbReference type="Proteomes" id="UP000233551">
    <property type="component" value="Unassembled WGS sequence"/>
</dbReference>
<evidence type="ECO:0000313" key="3">
    <source>
        <dbReference type="Proteomes" id="UP000233551"/>
    </source>
</evidence>
<evidence type="ECO:0000313" key="2">
    <source>
        <dbReference type="EMBL" id="PKI34048.1"/>
    </source>
</evidence>
<reference evidence="2 3" key="1">
    <citation type="submission" date="2017-11" db="EMBL/GenBank/DDBJ databases">
        <title>De-novo sequencing of pomegranate (Punica granatum L.) genome.</title>
        <authorList>
            <person name="Akparov Z."/>
            <person name="Amiraslanov A."/>
            <person name="Hajiyeva S."/>
            <person name="Abbasov M."/>
            <person name="Kaur K."/>
            <person name="Hamwieh A."/>
            <person name="Solovyev V."/>
            <person name="Salamov A."/>
            <person name="Braich B."/>
            <person name="Kosarev P."/>
            <person name="Mahmoud A."/>
            <person name="Hajiyev E."/>
            <person name="Babayeva S."/>
            <person name="Izzatullayeva V."/>
            <person name="Mammadov A."/>
            <person name="Mammadov A."/>
            <person name="Sharifova S."/>
            <person name="Ojaghi J."/>
            <person name="Eynullazada K."/>
            <person name="Bayramov B."/>
            <person name="Abdulazimova A."/>
            <person name="Shahmuradov I."/>
        </authorList>
    </citation>
    <scope>NUCLEOTIDE SEQUENCE [LARGE SCALE GENOMIC DNA]</scope>
    <source>
        <strain evidence="3">cv. AG2017</strain>
        <tissue evidence="2">Leaf</tissue>
    </source>
</reference>
<dbReference type="STRING" id="22663.A0A2I0HQR5"/>
<comment type="caution">
    <text evidence="2">The sequence shown here is derived from an EMBL/GenBank/DDBJ whole genome shotgun (WGS) entry which is preliminary data.</text>
</comment>
<evidence type="ECO:0000259" key="1">
    <source>
        <dbReference type="Pfam" id="PF17921"/>
    </source>
</evidence>
<gene>
    <name evidence="2" type="ORF">CRG98_045562</name>
</gene>
<name>A0A2I0HQR5_PUNGR</name>
<dbReference type="Pfam" id="PF17921">
    <property type="entry name" value="Integrase_H2C2"/>
    <property type="match status" value="1"/>
</dbReference>
<dbReference type="EMBL" id="PGOL01006143">
    <property type="protein sequence ID" value="PKI34048.1"/>
    <property type="molecule type" value="Genomic_DNA"/>
</dbReference>
<dbReference type="InterPro" id="IPR041588">
    <property type="entry name" value="Integrase_H2C2"/>
</dbReference>
<dbReference type="Gene3D" id="1.10.340.70">
    <property type="match status" value="1"/>
</dbReference>
<protein>
    <recommendedName>
        <fullName evidence="1">Integrase zinc-binding domain-containing protein</fullName>
    </recommendedName>
</protein>
<feature type="domain" description="Integrase zinc-binding" evidence="1">
    <location>
        <begin position="86"/>
        <end position="140"/>
    </location>
</feature>
<keyword evidence="3" id="KW-1185">Reference proteome</keyword>
<dbReference type="PANTHER" id="PTHR48475">
    <property type="entry name" value="RIBONUCLEASE H"/>
    <property type="match status" value="1"/>
</dbReference>
<organism evidence="2 3">
    <name type="scientific">Punica granatum</name>
    <name type="common">Pomegranate</name>
    <dbReference type="NCBI Taxonomy" id="22663"/>
    <lineage>
        <taxon>Eukaryota</taxon>
        <taxon>Viridiplantae</taxon>
        <taxon>Streptophyta</taxon>
        <taxon>Embryophyta</taxon>
        <taxon>Tracheophyta</taxon>
        <taxon>Spermatophyta</taxon>
        <taxon>Magnoliopsida</taxon>
        <taxon>eudicotyledons</taxon>
        <taxon>Gunneridae</taxon>
        <taxon>Pentapetalae</taxon>
        <taxon>rosids</taxon>
        <taxon>malvids</taxon>
        <taxon>Myrtales</taxon>
        <taxon>Lythraceae</taxon>
        <taxon>Punica</taxon>
    </lineage>
</organism>
<sequence>MSGPANQRRAKARATYSSCSSIRVATVSVEVDSSDWWFQLIQYLQDPNIKICSVHQAGIKDVTADPLMMCLYKRGGDGLLLRCIGKEEAMRVMAEVHEWSCGAHQAGIKIRSLIQRHGYYWPTILKDCIDYAKGCKPCQAHVLVHQFASLELHPIVKSRPFQG</sequence>